<accession>A0A3M8ACJ0</accession>
<keyword evidence="5" id="KW-0808">Transferase</keyword>
<dbReference type="InterPro" id="IPR036097">
    <property type="entry name" value="HisK_dim/P_sf"/>
</dbReference>
<dbReference type="InterPro" id="IPR003661">
    <property type="entry name" value="HisK_dim/P_dom"/>
</dbReference>
<dbReference type="SMART" id="SM00304">
    <property type="entry name" value="HAMP"/>
    <property type="match status" value="1"/>
</dbReference>
<dbReference type="EC" id="2.7.13.3" evidence="3"/>
<comment type="subcellular location">
    <subcellularLocation>
        <location evidence="2">Cell membrane</location>
    </subcellularLocation>
</comment>
<evidence type="ECO:0000313" key="15">
    <source>
        <dbReference type="Proteomes" id="UP000275048"/>
    </source>
</evidence>
<feature type="transmembrane region" description="Helical" evidence="11">
    <location>
        <begin position="148"/>
        <end position="168"/>
    </location>
</feature>
<dbReference type="Gene3D" id="6.10.340.10">
    <property type="match status" value="1"/>
</dbReference>
<name>A0A3M8ACJ0_9MICO</name>
<dbReference type="SMART" id="SM00387">
    <property type="entry name" value="HATPase_c"/>
    <property type="match status" value="1"/>
</dbReference>
<gene>
    <name evidence="14" type="ORF">EDM22_10735</name>
</gene>
<keyword evidence="9" id="KW-0902">Two-component regulatory system</keyword>
<evidence type="ECO:0000256" key="6">
    <source>
        <dbReference type="ARBA" id="ARBA00022692"/>
    </source>
</evidence>
<dbReference type="InterPro" id="IPR003660">
    <property type="entry name" value="HAMP_dom"/>
</dbReference>
<dbReference type="Pfam" id="PF00672">
    <property type="entry name" value="HAMP"/>
    <property type="match status" value="1"/>
</dbReference>
<dbReference type="InterPro" id="IPR036890">
    <property type="entry name" value="HATPase_C_sf"/>
</dbReference>
<proteinExistence type="predicted"/>
<evidence type="ECO:0000256" key="11">
    <source>
        <dbReference type="SAM" id="Phobius"/>
    </source>
</evidence>
<keyword evidence="10 11" id="KW-0472">Membrane</keyword>
<dbReference type="Proteomes" id="UP000275048">
    <property type="component" value="Unassembled WGS sequence"/>
</dbReference>
<dbReference type="GO" id="GO:0000155">
    <property type="term" value="F:phosphorelay sensor kinase activity"/>
    <property type="evidence" value="ECO:0007669"/>
    <property type="project" value="InterPro"/>
</dbReference>
<dbReference type="SUPFAM" id="SSF47384">
    <property type="entry name" value="Homodimeric domain of signal transducing histidine kinase"/>
    <property type="match status" value="1"/>
</dbReference>
<comment type="catalytic activity">
    <reaction evidence="1">
        <text>ATP + protein L-histidine = ADP + protein N-phospho-L-histidine.</text>
        <dbReference type="EC" id="2.7.13.3"/>
    </reaction>
</comment>
<dbReference type="InterPro" id="IPR005467">
    <property type="entry name" value="His_kinase_dom"/>
</dbReference>
<organism evidence="14 15">
    <name type="scientific">Agromyces tardus</name>
    <dbReference type="NCBI Taxonomy" id="2583849"/>
    <lineage>
        <taxon>Bacteria</taxon>
        <taxon>Bacillati</taxon>
        <taxon>Actinomycetota</taxon>
        <taxon>Actinomycetes</taxon>
        <taxon>Micrococcales</taxon>
        <taxon>Microbacteriaceae</taxon>
        <taxon>Agromyces</taxon>
    </lineage>
</organism>
<keyword evidence="4" id="KW-0597">Phosphoprotein</keyword>
<dbReference type="CDD" id="cd06225">
    <property type="entry name" value="HAMP"/>
    <property type="match status" value="1"/>
</dbReference>
<dbReference type="GO" id="GO:0005886">
    <property type="term" value="C:plasma membrane"/>
    <property type="evidence" value="ECO:0007669"/>
    <property type="project" value="UniProtKB-SubCell"/>
</dbReference>
<dbReference type="CDD" id="cd00082">
    <property type="entry name" value="HisKA"/>
    <property type="match status" value="1"/>
</dbReference>
<dbReference type="SUPFAM" id="SSF55874">
    <property type="entry name" value="ATPase domain of HSP90 chaperone/DNA topoisomerase II/histidine kinase"/>
    <property type="match status" value="1"/>
</dbReference>
<keyword evidence="6 11" id="KW-0812">Transmembrane</keyword>
<evidence type="ECO:0000256" key="7">
    <source>
        <dbReference type="ARBA" id="ARBA00022777"/>
    </source>
</evidence>
<comment type="caution">
    <text evidence="14">The sequence shown here is derived from an EMBL/GenBank/DDBJ whole genome shotgun (WGS) entry which is preliminary data.</text>
</comment>
<dbReference type="PROSITE" id="PS50885">
    <property type="entry name" value="HAMP"/>
    <property type="match status" value="1"/>
</dbReference>
<dbReference type="RefSeq" id="WP_122937046.1">
    <property type="nucleotide sequence ID" value="NZ_JBHSNT010000060.1"/>
</dbReference>
<evidence type="ECO:0000256" key="10">
    <source>
        <dbReference type="ARBA" id="ARBA00023136"/>
    </source>
</evidence>
<evidence type="ECO:0000256" key="2">
    <source>
        <dbReference type="ARBA" id="ARBA00004236"/>
    </source>
</evidence>
<evidence type="ECO:0000256" key="5">
    <source>
        <dbReference type="ARBA" id="ARBA00022679"/>
    </source>
</evidence>
<evidence type="ECO:0000256" key="8">
    <source>
        <dbReference type="ARBA" id="ARBA00022989"/>
    </source>
</evidence>
<keyword evidence="8 11" id="KW-1133">Transmembrane helix</keyword>
<dbReference type="Pfam" id="PF00512">
    <property type="entry name" value="HisKA"/>
    <property type="match status" value="1"/>
</dbReference>
<dbReference type="AlphaFoldDB" id="A0A3M8ACJ0"/>
<dbReference type="OrthoDB" id="9786919at2"/>
<evidence type="ECO:0000256" key="1">
    <source>
        <dbReference type="ARBA" id="ARBA00000085"/>
    </source>
</evidence>
<protein>
    <recommendedName>
        <fullName evidence="3">histidine kinase</fullName>
        <ecNumber evidence="3">2.7.13.3</ecNumber>
    </recommendedName>
</protein>
<evidence type="ECO:0000313" key="14">
    <source>
        <dbReference type="EMBL" id="RNB48811.1"/>
    </source>
</evidence>
<reference evidence="14 15" key="1">
    <citation type="submission" date="2018-10" db="EMBL/GenBank/DDBJ databases">
        <title>Isolation, diversity and antibacterial activity of antinobacteria from the wheat rhizosphere soil.</title>
        <authorList>
            <person name="Sun T."/>
        </authorList>
    </citation>
    <scope>NUCLEOTIDE SEQUENCE [LARGE SCALE GENOMIC DNA]</scope>
    <source>
        <strain evidence="14 15">SJ-23</strain>
    </source>
</reference>
<feature type="transmembrane region" description="Helical" evidence="11">
    <location>
        <begin position="6"/>
        <end position="29"/>
    </location>
</feature>
<dbReference type="PRINTS" id="PR00344">
    <property type="entry name" value="BCTRLSENSOR"/>
</dbReference>
<dbReference type="PANTHER" id="PTHR45436">
    <property type="entry name" value="SENSOR HISTIDINE KINASE YKOH"/>
    <property type="match status" value="1"/>
</dbReference>
<sequence>MNRLSIRARITGGSLLIALVVAVVAGIIIDSQVERIVHEGTVAVLESDSEPYVVALGEQPGSDFDPPGPSQHVAVVAPDGTTPVDTLPRGLWRQRSDLATDHTAEAVTVGETTYVVLARTVRVDGEDWHVIAARNASEESTVLGQMRLLVIGGLALVLIGVGVAAWSLTTGSLAPVERMRRSAERLSAAPSGDLLPVGPADDEIAQLARTLNALIARLRAASQRERQLVSDASHELRTPLAILSARLQLAAAEGTSSDDVRADLEGARRDVARLSSLVASLLDLSAIEAADRPPATATARDLEREGVEASDRARFRLTGTEVEVRYDGLGEAAGAGTFAIDAEDFGRLIDNLTGNAMRAMGSSGTLGIGLERTPGGVRLTVSDTGGGLDAEFAPHAFERFSRSDASRSTGSGVGLGLAITDAIVRHAGGTVRLDNAPGIGLTVIVELPAVDGR</sequence>
<dbReference type="InterPro" id="IPR003594">
    <property type="entry name" value="HATPase_dom"/>
</dbReference>
<evidence type="ECO:0000259" key="13">
    <source>
        <dbReference type="PROSITE" id="PS50885"/>
    </source>
</evidence>
<dbReference type="Pfam" id="PF02518">
    <property type="entry name" value="HATPase_c"/>
    <property type="match status" value="1"/>
</dbReference>
<dbReference type="InterPro" id="IPR004358">
    <property type="entry name" value="Sig_transdc_His_kin-like_C"/>
</dbReference>
<dbReference type="PROSITE" id="PS50109">
    <property type="entry name" value="HIS_KIN"/>
    <property type="match status" value="1"/>
</dbReference>
<keyword evidence="7 14" id="KW-0418">Kinase</keyword>
<feature type="domain" description="HAMP" evidence="13">
    <location>
        <begin position="170"/>
        <end position="223"/>
    </location>
</feature>
<dbReference type="SMART" id="SM00388">
    <property type="entry name" value="HisKA"/>
    <property type="match status" value="1"/>
</dbReference>
<dbReference type="PANTHER" id="PTHR45436:SF5">
    <property type="entry name" value="SENSOR HISTIDINE KINASE TRCS"/>
    <property type="match status" value="1"/>
</dbReference>
<evidence type="ECO:0000256" key="4">
    <source>
        <dbReference type="ARBA" id="ARBA00022553"/>
    </source>
</evidence>
<evidence type="ECO:0000256" key="3">
    <source>
        <dbReference type="ARBA" id="ARBA00012438"/>
    </source>
</evidence>
<dbReference type="Gene3D" id="3.30.565.10">
    <property type="entry name" value="Histidine kinase-like ATPase, C-terminal domain"/>
    <property type="match status" value="1"/>
</dbReference>
<feature type="domain" description="Histidine kinase" evidence="12">
    <location>
        <begin position="231"/>
        <end position="451"/>
    </location>
</feature>
<keyword evidence="15" id="KW-1185">Reference proteome</keyword>
<evidence type="ECO:0000259" key="12">
    <source>
        <dbReference type="PROSITE" id="PS50109"/>
    </source>
</evidence>
<dbReference type="InterPro" id="IPR050428">
    <property type="entry name" value="TCS_sensor_his_kinase"/>
</dbReference>
<dbReference type="Gene3D" id="1.10.287.130">
    <property type="match status" value="1"/>
</dbReference>
<dbReference type="EMBL" id="RHHB01000018">
    <property type="protein sequence ID" value="RNB48811.1"/>
    <property type="molecule type" value="Genomic_DNA"/>
</dbReference>
<evidence type="ECO:0000256" key="9">
    <source>
        <dbReference type="ARBA" id="ARBA00023012"/>
    </source>
</evidence>